<accession>A0ABD0N558</accession>
<feature type="non-terminal residue" evidence="2">
    <location>
        <position position="84"/>
    </location>
</feature>
<evidence type="ECO:0000313" key="3">
    <source>
        <dbReference type="Proteomes" id="UP001529510"/>
    </source>
</evidence>
<evidence type="ECO:0000313" key="2">
    <source>
        <dbReference type="EMBL" id="KAL0156712.1"/>
    </source>
</evidence>
<proteinExistence type="predicted"/>
<reference evidence="2 3" key="1">
    <citation type="submission" date="2024-05" db="EMBL/GenBank/DDBJ databases">
        <title>Genome sequencing and assembly of Indian major carp, Cirrhinus mrigala (Hamilton, 1822).</title>
        <authorList>
            <person name="Mohindra V."/>
            <person name="Chowdhury L.M."/>
            <person name="Lal K."/>
            <person name="Jena J.K."/>
        </authorList>
    </citation>
    <scope>NUCLEOTIDE SEQUENCE [LARGE SCALE GENOMIC DNA]</scope>
    <source>
        <strain evidence="2">CM1030</strain>
        <tissue evidence="2">Blood</tissue>
    </source>
</reference>
<sequence length="84" mass="8761">AHGDHADHGYLSMANHAGHAHTYSGPPPSMAALSAHGHMAMDQDYRGGPMAYRSGTLGRPHQAPPPPPASNTINGSVNLPPIDY</sequence>
<protein>
    <submittedName>
        <fullName evidence="2">Uncharacterized protein</fullName>
    </submittedName>
</protein>
<feature type="region of interest" description="Disordered" evidence="1">
    <location>
        <begin position="1"/>
        <end position="84"/>
    </location>
</feature>
<gene>
    <name evidence="2" type="ORF">M9458_047958</name>
</gene>
<dbReference type="EMBL" id="JAMKFB020000024">
    <property type="protein sequence ID" value="KAL0156712.1"/>
    <property type="molecule type" value="Genomic_DNA"/>
</dbReference>
<evidence type="ECO:0000256" key="1">
    <source>
        <dbReference type="SAM" id="MobiDB-lite"/>
    </source>
</evidence>
<name>A0ABD0N558_CIRMR</name>
<comment type="caution">
    <text evidence="2">The sequence shown here is derived from an EMBL/GenBank/DDBJ whole genome shotgun (WGS) entry which is preliminary data.</text>
</comment>
<dbReference type="AlphaFoldDB" id="A0ABD0N558"/>
<keyword evidence="3" id="KW-1185">Reference proteome</keyword>
<dbReference type="Proteomes" id="UP001529510">
    <property type="component" value="Unassembled WGS sequence"/>
</dbReference>
<organism evidence="2 3">
    <name type="scientific">Cirrhinus mrigala</name>
    <name type="common">Mrigala</name>
    <dbReference type="NCBI Taxonomy" id="683832"/>
    <lineage>
        <taxon>Eukaryota</taxon>
        <taxon>Metazoa</taxon>
        <taxon>Chordata</taxon>
        <taxon>Craniata</taxon>
        <taxon>Vertebrata</taxon>
        <taxon>Euteleostomi</taxon>
        <taxon>Actinopterygii</taxon>
        <taxon>Neopterygii</taxon>
        <taxon>Teleostei</taxon>
        <taxon>Ostariophysi</taxon>
        <taxon>Cypriniformes</taxon>
        <taxon>Cyprinidae</taxon>
        <taxon>Labeoninae</taxon>
        <taxon>Labeonini</taxon>
        <taxon>Cirrhinus</taxon>
    </lineage>
</organism>
<feature type="non-terminal residue" evidence="2">
    <location>
        <position position="1"/>
    </location>
</feature>